<evidence type="ECO:0000256" key="4">
    <source>
        <dbReference type="ARBA" id="ARBA00023136"/>
    </source>
</evidence>
<feature type="transmembrane region" description="Helical" evidence="5">
    <location>
        <begin position="117"/>
        <end position="141"/>
    </location>
</feature>
<dbReference type="EMBL" id="JACHXN010000007">
    <property type="protein sequence ID" value="MBB3146152.1"/>
    <property type="molecule type" value="Genomic_DNA"/>
</dbReference>
<dbReference type="GO" id="GO:0016020">
    <property type="term" value="C:membrane"/>
    <property type="evidence" value="ECO:0007669"/>
    <property type="project" value="UniProtKB-SubCell"/>
</dbReference>
<evidence type="ECO:0000313" key="7">
    <source>
        <dbReference type="Proteomes" id="UP000554520"/>
    </source>
</evidence>
<comment type="subcellular location">
    <subcellularLocation>
        <location evidence="1">Membrane</location>
        <topology evidence="1">Multi-pass membrane protein</topology>
    </subcellularLocation>
</comment>
<accession>A0A839UB45</accession>
<organism evidence="6 7">
    <name type="scientific">Phyllobacterium trifolii</name>
    <dbReference type="NCBI Taxonomy" id="300193"/>
    <lineage>
        <taxon>Bacteria</taxon>
        <taxon>Pseudomonadati</taxon>
        <taxon>Pseudomonadota</taxon>
        <taxon>Alphaproteobacteria</taxon>
        <taxon>Hyphomicrobiales</taxon>
        <taxon>Phyllobacteriaceae</taxon>
        <taxon>Phyllobacterium</taxon>
    </lineage>
</organism>
<feature type="transmembrane region" description="Helical" evidence="5">
    <location>
        <begin position="58"/>
        <end position="78"/>
    </location>
</feature>
<sequence length="147" mass="16158">MKQIECVNDGFPRCPFRLGYCRNGPFGRAGAWRFCCLWSRGDPEWPTGLNRKPKEAKAFYATIALATAIGVGLNFTPINPMQALYWSAVINGVVAVPVMVIMMLMATQSRIMGKQTIGLTLQIFGWIATVFMALAAIAMIVTNVIPL</sequence>
<dbReference type="AlphaFoldDB" id="A0A839UB45"/>
<name>A0A839UB45_9HYPH</name>
<reference evidence="6 7" key="1">
    <citation type="submission" date="2020-08" db="EMBL/GenBank/DDBJ databases">
        <title>Genomic Encyclopedia of Type Strains, Phase III (KMG-III): the genomes of soil and plant-associated and newly described type strains.</title>
        <authorList>
            <person name="Whitman W."/>
        </authorList>
    </citation>
    <scope>NUCLEOTIDE SEQUENCE [LARGE SCALE GENOMIC DNA]</scope>
    <source>
        <strain evidence="6 7">CECT 7015</strain>
    </source>
</reference>
<feature type="transmembrane region" description="Helical" evidence="5">
    <location>
        <begin position="84"/>
        <end position="105"/>
    </location>
</feature>
<protein>
    <submittedName>
        <fullName evidence="6">Mn2+/Fe2+ NRAMP family transporter</fullName>
    </submittedName>
</protein>
<dbReference type="RefSeq" id="WP_312879868.1">
    <property type="nucleotide sequence ID" value="NZ_JACHXN010000007.1"/>
</dbReference>
<keyword evidence="2 5" id="KW-0812">Transmembrane</keyword>
<evidence type="ECO:0000256" key="5">
    <source>
        <dbReference type="SAM" id="Phobius"/>
    </source>
</evidence>
<dbReference type="GO" id="GO:0046873">
    <property type="term" value="F:metal ion transmembrane transporter activity"/>
    <property type="evidence" value="ECO:0007669"/>
    <property type="project" value="InterPro"/>
</dbReference>
<keyword evidence="7" id="KW-1185">Reference proteome</keyword>
<evidence type="ECO:0000313" key="6">
    <source>
        <dbReference type="EMBL" id="MBB3146152.1"/>
    </source>
</evidence>
<gene>
    <name evidence="6" type="ORF">FHS21_002567</name>
</gene>
<keyword evidence="3 5" id="KW-1133">Transmembrane helix</keyword>
<dbReference type="InterPro" id="IPR001046">
    <property type="entry name" value="NRAMP_fam"/>
</dbReference>
<dbReference type="Pfam" id="PF01566">
    <property type="entry name" value="Nramp"/>
    <property type="match status" value="1"/>
</dbReference>
<evidence type="ECO:0000256" key="1">
    <source>
        <dbReference type="ARBA" id="ARBA00004141"/>
    </source>
</evidence>
<dbReference type="Proteomes" id="UP000554520">
    <property type="component" value="Unassembled WGS sequence"/>
</dbReference>
<keyword evidence="4 5" id="KW-0472">Membrane</keyword>
<evidence type="ECO:0000256" key="2">
    <source>
        <dbReference type="ARBA" id="ARBA00022692"/>
    </source>
</evidence>
<evidence type="ECO:0000256" key="3">
    <source>
        <dbReference type="ARBA" id="ARBA00022989"/>
    </source>
</evidence>
<comment type="caution">
    <text evidence="6">The sequence shown here is derived from an EMBL/GenBank/DDBJ whole genome shotgun (WGS) entry which is preliminary data.</text>
</comment>
<proteinExistence type="predicted"/>